<gene>
    <name evidence="3" type="ORF">ACFQRF_25210</name>
</gene>
<dbReference type="Pfam" id="PF07331">
    <property type="entry name" value="TctB"/>
    <property type="match status" value="1"/>
</dbReference>
<reference evidence="4" key="1">
    <citation type="journal article" date="2019" name="Int. J. Syst. Evol. Microbiol.">
        <title>The Global Catalogue of Microorganisms (GCM) 10K type strain sequencing project: providing services to taxonomists for standard genome sequencing and annotation.</title>
        <authorList>
            <consortium name="The Broad Institute Genomics Platform"/>
            <consortium name="The Broad Institute Genome Sequencing Center for Infectious Disease"/>
            <person name="Wu L."/>
            <person name="Ma J."/>
        </authorList>
    </citation>
    <scope>NUCLEOTIDE SEQUENCE [LARGE SCALE GENOMIC DNA]</scope>
    <source>
        <strain evidence="4">CGMCC 4.7382</strain>
    </source>
</reference>
<keyword evidence="1" id="KW-0812">Transmembrane</keyword>
<keyword evidence="4" id="KW-1185">Reference proteome</keyword>
<keyword evidence="1" id="KW-1133">Transmembrane helix</keyword>
<keyword evidence="1" id="KW-0472">Membrane</keyword>
<name>A0ABW2KP23_9ACTN</name>
<evidence type="ECO:0000256" key="1">
    <source>
        <dbReference type="SAM" id="Phobius"/>
    </source>
</evidence>
<comment type="caution">
    <text evidence="3">The sequence shown here is derived from an EMBL/GenBank/DDBJ whole genome shotgun (WGS) entry which is preliminary data.</text>
</comment>
<evidence type="ECO:0000313" key="4">
    <source>
        <dbReference type="Proteomes" id="UP001596540"/>
    </source>
</evidence>
<feature type="domain" description="DUF1468" evidence="2">
    <location>
        <begin position="23"/>
        <end position="171"/>
    </location>
</feature>
<proteinExistence type="predicted"/>
<dbReference type="Proteomes" id="UP001596540">
    <property type="component" value="Unassembled WGS sequence"/>
</dbReference>
<dbReference type="RefSeq" id="WP_379873679.1">
    <property type="nucleotide sequence ID" value="NZ_JBHTBH010000015.1"/>
</dbReference>
<feature type="transmembrane region" description="Helical" evidence="1">
    <location>
        <begin position="20"/>
        <end position="43"/>
    </location>
</feature>
<dbReference type="EMBL" id="JBHTBH010000015">
    <property type="protein sequence ID" value="MFC7331041.1"/>
    <property type="molecule type" value="Genomic_DNA"/>
</dbReference>
<sequence length="183" mass="18699">MRRLPIPRPGSGAPAQYGQVVAFGVLTGLGGAVAVAALSYGVWLDEGRVGAGLLPLVLGLLLLLTCGALFAAALRRALTRRSPAPGTDSGTDPRGRTQAERVRNLRVVFALTLAMVAVLPYVGILVAFGGYVTAVATLVERRPWYAALATAAAVVAAVHLVFGVLLGVPLPGWTLTPAIGGAP</sequence>
<evidence type="ECO:0000313" key="3">
    <source>
        <dbReference type="EMBL" id="MFC7331041.1"/>
    </source>
</evidence>
<accession>A0ABW2KP23</accession>
<dbReference type="InterPro" id="IPR009936">
    <property type="entry name" value="DUF1468"/>
</dbReference>
<protein>
    <submittedName>
        <fullName evidence="3">Tripartite tricarboxylate transporter TctB family protein</fullName>
    </submittedName>
</protein>
<evidence type="ECO:0000259" key="2">
    <source>
        <dbReference type="Pfam" id="PF07331"/>
    </source>
</evidence>
<organism evidence="3 4">
    <name type="scientific">Marinactinospora rubrisoli</name>
    <dbReference type="NCBI Taxonomy" id="2715399"/>
    <lineage>
        <taxon>Bacteria</taxon>
        <taxon>Bacillati</taxon>
        <taxon>Actinomycetota</taxon>
        <taxon>Actinomycetes</taxon>
        <taxon>Streptosporangiales</taxon>
        <taxon>Nocardiopsidaceae</taxon>
        <taxon>Marinactinospora</taxon>
    </lineage>
</organism>
<feature type="transmembrane region" description="Helical" evidence="1">
    <location>
        <begin position="107"/>
        <end position="132"/>
    </location>
</feature>
<feature type="transmembrane region" description="Helical" evidence="1">
    <location>
        <begin position="49"/>
        <end position="74"/>
    </location>
</feature>
<feature type="transmembrane region" description="Helical" evidence="1">
    <location>
        <begin position="144"/>
        <end position="168"/>
    </location>
</feature>